<gene>
    <name evidence="3" type="ORF">PHACADRAFT_182485</name>
</gene>
<dbReference type="OrthoDB" id="2657661at2759"/>
<feature type="transmembrane region" description="Helical" evidence="2">
    <location>
        <begin position="486"/>
        <end position="512"/>
    </location>
</feature>
<name>K5X5F8_PHACS</name>
<evidence type="ECO:0008006" key="5">
    <source>
        <dbReference type="Google" id="ProtNLM"/>
    </source>
</evidence>
<feature type="transmembrane region" description="Helical" evidence="2">
    <location>
        <begin position="518"/>
        <end position="540"/>
    </location>
</feature>
<organism evidence="3 4">
    <name type="scientific">Phanerochaete carnosa (strain HHB-10118-sp)</name>
    <name type="common">White-rot fungus</name>
    <name type="synonym">Peniophora carnosa</name>
    <dbReference type="NCBI Taxonomy" id="650164"/>
    <lineage>
        <taxon>Eukaryota</taxon>
        <taxon>Fungi</taxon>
        <taxon>Dikarya</taxon>
        <taxon>Basidiomycota</taxon>
        <taxon>Agaricomycotina</taxon>
        <taxon>Agaricomycetes</taxon>
        <taxon>Polyporales</taxon>
        <taxon>Phanerochaetaceae</taxon>
        <taxon>Phanerochaete</taxon>
    </lineage>
</organism>
<keyword evidence="4" id="KW-1185">Reference proteome</keyword>
<dbReference type="InParanoid" id="K5X5F8"/>
<evidence type="ECO:0000313" key="4">
    <source>
        <dbReference type="Proteomes" id="UP000008370"/>
    </source>
</evidence>
<feature type="compositionally biased region" description="Low complexity" evidence="1">
    <location>
        <begin position="44"/>
        <end position="53"/>
    </location>
</feature>
<evidence type="ECO:0000256" key="1">
    <source>
        <dbReference type="SAM" id="MobiDB-lite"/>
    </source>
</evidence>
<proteinExistence type="predicted"/>
<keyword evidence="2" id="KW-0812">Transmembrane</keyword>
<evidence type="ECO:0000256" key="2">
    <source>
        <dbReference type="SAM" id="Phobius"/>
    </source>
</evidence>
<dbReference type="EMBL" id="JH930470">
    <property type="protein sequence ID" value="EKM58097.1"/>
    <property type="molecule type" value="Genomic_DNA"/>
</dbReference>
<keyword evidence="2" id="KW-1133">Transmembrane helix</keyword>
<feature type="region of interest" description="Disordered" evidence="1">
    <location>
        <begin position="44"/>
        <end position="65"/>
    </location>
</feature>
<dbReference type="HOGENOM" id="CLU_015091_2_2_1"/>
<evidence type="ECO:0000313" key="3">
    <source>
        <dbReference type="EMBL" id="EKM58097.1"/>
    </source>
</evidence>
<dbReference type="GeneID" id="18910085"/>
<sequence length="542" mass="59962">MSTVPLPAGGSGGKIPRVPSPGYDLGPVAESPISDHAVLGSSSSLPFGRSSGLDEAPIPVPSLPGDNASVPYNGGLASMVDSCNIPTAGSNTPQATRRDTDGGNAEPALPIICIAPFDVNCMKYLRDVFYPPDSSRSKILTLQPGVWEFKRPGIPLGWKAHECPEGKLYFYYKSRRLLTMIDIENDQNRRQIERAGDDLLSQLASMDAPDDAEITLMKTHHGEEEAIGYYVASMSHQRIFWFKEVEVSYVTNGERAVVSEMHLEKAVREQFWQHVEMFPNHRGLLGVAIRELKDAFAYGLCEDEINPVNTAAAARLLYSIYKERFLHFHGEAGARLDRKDSAYKADIRGPRSIIFNFILPLLFYMPSMYLEKLEGISVDSSFYNLYWSQFVEALKRDWEGSIIPATVLLSANVGFLAINSIDTTSPNKSAAQISSYISSIFSLGIFIVAQILSRRHLLFVNRQPQPRDMLQFTIAGESRLIGLEGVAVAFSLPTALFLWSAVAFIVALMFIFFENGSFATKVVMGVVIGFMGIVVILLLYME</sequence>
<feature type="region of interest" description="Disordered" evidence="1">
    <location>
        <begin position="1"/>
        <end position="29"/>
    </location>
</feature>
<keyword evidence="2" id="KW-0472">Membrane</keyword>
<feature type="transmembrane region" description="Helical" evidence="2">
    <location>
        <begin position="402"/>
        <end position="421"/>
    </location>
</feature>
<feature type="transmembrane region" description="Helical" evidence="2">
    <location>
        <begin position="433"/>
        <end position="452"/>
    </location>
</feature>
<accession>K5X5F8</accession>
<dbReference type="Proteomes" id="UP000008370">
    <property type="component" value="Unassembled WGS sequence"/>
</dbReference>
<dbReference type="AlphaFoldDB" id="K5X5F8"/>
<protein>
    <recommendedName>
        <fullName evidence="5">WW domain-containing protein</fullName>
    </recommendedName>
</protein>
<reference evidence="3 4" key="1">
    <citation type="journal article" date="2012" name="BMC Genomics">
        <title>Comparative genomics of the white-rot fungi, Phanerochaete carnosa and P. chrysosporium, to elucidate the genetic basis of the distinct wood types they colonize.</title>
        <authorList>
            <person name="Suzuki H."/>
            <person name="MacDonald J."/>
            <person name="Syed K."/>
            <person name="Salamov A."/>
            <person name="Hori C."/>
            <person name="Aerts A."/>
            <person name="Henrissat B."/>
            <person name="Wiebenga A."/>
            <person name="vanKuyk P.A."/>
            <person name="Barry K."/>
            <person name="Lindquist E."/>
            <person name="LaButti K."/>
            <person name="Lapidus A."/>
            <person name="Lucas S."/>
            <person name="Coutinho P."/>
            <person name="Gong Y."/>
            <person name="Samejima M."/>
            <person name="Mahadevan R."/>
            <person name="Abou-Zaid M."/>
            <person name="de Vries R.P."/>
            <person name="Igarashi K."/>
            <person name="Yadav J.S."/>
            <person name="Grigoriev I.V."/>
            <person name="Master E.R."/>
        </authorList>
    </citation>
    <scope>NUCLEOTIDE SEQUENCE [LARGE SCALE GENOMIC DNA]</scope>
    <source>
        <strain evidence="3 4">HHB-10118-sp</strain>
    </source>
</reference>
<dbReference type="KEGG" id="pco:PHACADRAFT_182485"/>
<dbReference type="RefSeq" id="XP_007393424.1">
    <property type="nucleotide sequence ID" value="XM_007393362.1"/>
</dbReference>